<keyword evidence="8 14" id="KW-0963">Cytoplasm</keyword>
<name>A0ABT1C0Z6_9HYPH</name>
<evidence type="ECO:0000256" key="12">
    <source>
        <dbReference type="ARBA" id="ARBA00022801"/>
    </source>
</evidence>
<keyword evidence="12 14" id="KW-0378">Hydrolase</keyword>
<keyword evidence="19" id="KW-1185">Reference proteome</keyword>
<gene>
    <name evidence="14" type="primary">rnhB</name>
    <name evidence="18" type="ORF">NGM99_01715</name>
</gene>
<dbReference type="NCBIfam" id="NF000595">
    <property type="entry name" value="PRK00015.1-3"/>
    <property type="match status" value="1"/>
</dbReference>
<evidence type="ECO:0000256" key="4">
    <source>
        <dbReference type="ARBA" id="ARBA00004496"/>
    </source>
</evidence>
<evidence type="ECO:0000256" key="7">
    <source>
        <dbReference type="ARBA" id="ARBA00019179"/>
    </source>
</evidence>
<feature type="domain" description="RNase H type-2" evidence="17">
    <location>
        <begin position="30"/>
        <end position="215"/>
    </location>
</feature>
<sequence length="215" mass="22690">MTRLLSGSPRPLSLKPDFSEERAALARGLWPIAGLDEVGRGPLAGPVVAAAVILDPDCLPDGLDDSKRLSPKRREALFGEILGSALSVSVASVGAEGIDRINILQASLEAMCRALDGLSITPLLALVDGRDVPKSLSCQGTPLIGGDRRSQSIAAASIVAKVTRDRMMECCGRHDDRYGFEGHAGYGTAAHRTAITEHGPVGRLHRMSFGSLKDL</sequence>
<dbReference type="GO" id="GO:0004523">
    <property type="term" value="F:RNA-DNA hybrid ribonuclease activity"/>
    <property type="evidence" value="ECO:0007669"/>
    <property type="project" value="UniProtKB-EC"/>
</dbReference>
<dbReference type="InterPro" id="IPR012337">
    <property type="entry name" value="RNaseH-like_sf"/>
</dbReference>
<comment type="function">
    <text evidence="3 14 16">Endonuclease that specifically degrades the RNA of RNA-DNA hybrids.</text>
</comment>
<evidence type="ECO:0000256" key="5">
    <source>
        <dbReference type="ARBA" id="ARBA00007383"/>
    </source>
</evidence>
<keyword evidence="11 14" id="KW-0255">Endonuclease</keyword>
<evidence type="ECO:0000256" key="2">
    <source>
        <dbReference type="ARBA" id="ARBA00001946"/>
    </source>
</evidence>
<feature type="binding site" evidence="14 15">
    <location>
        <position position="128"/>
    </location>
    <ligand>
        <name>a divalent metal cation</name>
        <dbReference type="ChEBI" id="CHEBI:60240"/>
    </ligand>
</feature>
<dbReference type="EMBL" id="JAMXQS010000001">
    <property type="protein sequence ID" value="MCO6048506.1"/>
    <property type="molecule type" value="Genomic_DNA"/>
</dbReference>
<keyword evidence="10 14" id="KW-0479">Metal-binding</keyword>
<proteinExistence type="inferred from homology"/>
<evidence type="ECO:0000256" key="1">
    <source>
        <dbReference type="ARBA" id="ARBA00000077"/>
    </source>
</evidence>
<organism evidence="18 19">
    <name type="scientific">Mesorhizobium liriopis</name>
    <dbReference type="NCBI Taxonomy" id="2953882"/>
    <lineage>
        <taxon>Bacteria</taxon>
        <taxon>Pseudomonadati</taxon>
        <taxon>Pseudomonadota</taxon>
        <taxon>Alphaproteobacteria</taxon>
        <taxon>Hyphomicrobiales</taxon>
        <taxon>Phyllobacteriaceae</taxon>
        <taxon>Mesorhizobium</taxon>
    </lineage>
</organism>
<evidence type="ECO:0000256" key="14">
    <source>
        <dbReference type="HAMAP-Rule" id="MF_00052"/>
    </source>
</evidence>
<comment type="cofactor">
    <cofactor evidence="14 15">
        <name>Mn(2+)</name>
        <dbReference type="ChEBI" id="CHEBI:29035"/>
    </cofactor>
    <cofactor evidence="14 15">
        <name>Mg(2+)</name>
        <dbReference type="ChEBI" id="CHEBI:18420"/>
    </cofactor>
    <text evidence="14 15">Manganese or magnesium. Binds 1 divalent metal ion per monomer in the absence of substrate. May bind a second metal ion after substrate binding.</text>
</comment>
<evidence type="ECO:0000313" key="18">
    <source>
        <dbReference type="EMBL" id="MCO6048506.1"/>
    </source>
</evidence>
<keyword evidence="13 14" id="KW-0464">Manganese</keyword>
<evidence type="ECO:0000256" key="9">
    <source>
        <dbReference type="ARBA" id="ARBA00022722"/>
    </source>
</evidence>
<dbReference type="InterPro" id="IPR001352">
    <property type="entry name" value="RNase_HII/HIII"/>
</dbReference>
<evidence type="ECO:0000256" key="8">
    <source>
        <dbReference type="ARBA" id="ARBA00022490"/>
    </source>
</evidence>
<dbReference type="InterPro" id="IPR024567">
    <property type="entry name" value="RNase_HII/HIII_dom"/>
</dbReference>
<dbReference type="InterPro" id="IPR022898">
    <property type="entry name" value="RNase_HII"/>
</dbReference>
<accession>A0ABT1C0Z6</accession>
<dbReference type="PROSITE" id="PS51975">
    <property type="entry name" value="RNASE_H_2"/>
    <property type="match status" value="1"/>
</dbReference>
<comment type="cofactor">
    <cofactor evidence="2">
        <name>Mg(2+)</name>
        <dbReference type="ChEBI" id="CHEBI:18420"/>
    </cofactor>
</comment>
<comment type="similarity">
    <text evidence="5 14 16">Belongs to the RNase HII family.</text>
</comment>
<dbReference type="CDD" id="cd07182">
    <property type="entry name" value="RNase_HII_bacteria_HII_like"/>
    <property type="match status" value="1"/>
</dbReference>
<dbReference type="EC" id="3.1.26.4" evidence="6 14"/>
<dbReference type="PANTHER" id="PTHR10954">
    <property type="entry name" value="RIBONUCLEASE H2 SUBUNIT A"/>
    <property type="match status" value="1"/>
</dbReference>
<comment type="catalytic activity">
    <reaction evidence="1 14 15 16">
        <text>Endonucleolytic cleavage to 5'-phosphomonoester.</text>
        <dbReference type="EC" id="3.1.26.4"/>
    </reaction>
</comment>
<dbReference type="Pfam" id="PF01351">
    <property type="entry name" value="RNase_HII"/>
    <property type="match status" value="1"/>
</dbReference>
<feature type="binding site" evidence="14 15">
    <location>
        <position position="36"/>
    </location>
    <ligand>
        <name>a divalent metal cation</name>
        <dbReference type="ChEBI" id="CHEBI:60240"/>
    </ligand>
</feature>
<feature type="binding site" evidence="14 15">
    <location>
        <position position="37"/>
    </location>
    <ligand>
        <name>a divalent metal cation</name>
        <dbReference type="ChEBI" id="CHEBI:60240"/>
    </ligand>
</feature>
<dbReference type="HAMAP" id="MF_00052_B">
    <property type="entry name" value="RNase_HII_B"/>
    <property type="match status" value="1"/>
</dbReference>
<evidence type="ECO:0000313" key="19">
    <source>
        <dbReference type="Proteomes" id="UP001205906"/>
    </source>
</evidence>
<evidence type="ECO:0000256" key="11">
    <source>
        <dbReference type="ARBA" id="ARBA00022759"/>
    </source>
</evidence>
<keyword evidence="9 14" id="KW-0540">Nuclease</keyword>
<dbReference type="SUPFAM" id="SSF53098">
    <property type="entry name" value="Ribonuclease H-like"/>
    <property type="match status" value="1"/>
</dbReference>
<reference evidence="18 19" key="1">
    <citation type="submission" date="2022-06" db="EMBL/GenBank/DDBJ databases">
        <title>Mesorhizobium sp. strain RP14 Genome sequencing and assembly.</title>
        <authorList>
            <person name="Kim I."/>
        </authorList>
    </citation>
    <scope>NUCLEOTIDE SEQUENCE [LARGE SCALE GENOMIC DNA]</scope>
    <source>
        <strain evidence="19">RP14(2022)</strain>
    </source>
</reference>
<comment type="subcellular location">
    <subcellularLocation>
        <location evidence="4 14">Cytoplasm</location>
    </subcellularLocation>
</comment>
<evidence type="ECO:0000256" key="3">
    <source>
        <dbReference type="ARBA" id="ARBA00004065"/>
    </source>
</evidence>
<dbReference type="RefSeq" id="WP_252815320.1">
    <property type="nucleotide sequence ID" value="NZ_JAMXQS010000001.1"/>
</dbReference>
<evidence type="ECO:0000256" key="10">
    <source>
        <dbReference type="ARBA" id="ARBA00022723"/>
    </source>
</evidence>
<evidence type="ECO:0000256" key="6">
    <source>
        <dbReference type="ARBA" id="ARBA00012180"/>
    </source>
</evidence>
<protein>
    <recommendedName>
        <fullName evidence="7 14">Ribonuclease HII</fullName>
        <shortName evidence="14">RNase HII</shortName>
        <ecNumber evidence="6 14">3.1.26.4</ecNumber>
    </recommendedName>
</protein>
<evidence type="ECO:0000256" key="15">
    <source>
        <dbReference type="PROSITE-ProRule" id="PRU01319"/>
    </source>
</evidence>
<dbReference type="Proteomes" id="UP001205906">
    <property type="component" value="Unassembled WGS sequence"/>
</dbReference>
<evidence type="ECO:0000259" key="17">
    <source>
        <dbReference type="PROSITE" id="PS51975"/>
    </source>
</evidence>
<comment type="caution">
    <text evidence="18">The sequence shown here is derived from an EMBL/GenBank/DDBJ whole genome shotgun (WGS) entry which is preliminary data.</text>
</comment>
<dbReference type="PANTHER" id="PTHR10954:SF18">
    <property type="entry name" value="RIBONUCLEASE HII"/>
    <property type="match status" value="1"/>
</dbReference>
<evidence type="ECO:0000256" key="16">
    <source>
        <dbReference type="RuleBase" id="RU003515"/>
    </source>
</evidence>
<dbReference type="InterPro" id="IPR036397">
    <property type="entry name" value="RNaseH_sf"/>
</dbReference>
<dbReference type="Gene3D" id="3.30.420.10">
    <property type="entry name" value="Ribonuclease H-like superfamily/Ribonuclease H"/>
    <property type="match status" value="1"/>
</dbReference>
<evidence type="ECO:0000256" key="13">
    <source>
        <dbReference type="ARBA" id="ARBA00023211"/>
    </source>
</evidence>